<accession>A0A392N2H7</accession>
<feature type="non-terminal residue" evidence="1">
    <location>
        <position position="1"/>
    </location>
</feature>
<dbReference type="EMBL" id="LXQA010023231">
    <property type="protein sequence ID" value="MCH92694.1"/>
    <property type="molecule type" value="Genomic_DNA"/>
</dbReference>
<proteinExistence type="predicted"/>
<keyword evidence="2" id="KW-1185">Reference proteome</keyword>
<dbReference type="AlphaFoldDB" id="A0A392N2H7"/>
<evidence type="ECO:0008006" key="3">
    <source>
        <dbReference type="Google" id="ProtNLM"/>
    </source>
</evidence>
<comment type="caution">
    <text evidence="1">The sequence shown here is derived from an EMBL/GenBank/DDBJ whole genome shotgun (WGS) entry which is preliminary data.</text>
</comment>
<evidence type="ECO:0000313" key="1">
    <source>
        <dbReference type="EMBL" id="MCH92694.1"/>
    </source>
</evidence>
<name>A0A392N2H7_9FABA</name>
<reference evidence="1 2" key="1">
    <citation type="journal article" date="2018" name="Front. Plant Sci.">
        <title>Red Clover (Trifolium pratense) and Zigzag Clover (T. medium) - A Picture of Genomic Similarities and Differences.</title>
        <authorList>
            <person name="Dluhosova J."/>
            <person name="Istvanek J."/>
            <person name="Nedelnik J."/>
            <person name="Repkova J."/>
        </authorList>
    </citation>
    <scope>NUCLEOTIDE SEQUENCE [LARGE SCALE GENOMIC DNA]</scope>
    <source>
        <strain evidence="2">cv. 10/8</strain>
        <tissue evidence="1">Leaf</tissue>
    </source>
</reference>
<evidence type="ECO:0000313" key="2">
    <source>
        <dbReference type="Proteomes" id="UP000265520"/>
    </source>
</evidence>
<sequence length="90" mass="10503">EGVRQREMVRILKDDDLELSYHPGRANVVGDTLGIMFLQMSTFMARELELIERFRNVRLVCDMTTSSVELSMMKLANQILEEIREAGRWI</sequence>
<dbReference type="Proteomes" id="UP000265520">
    <property type="component" value="Unassembled WGS sequence"/>
</dbReference>
<protein>
    <recommendedName>
        <fullName evidence="3">Retrotransposon protein</fullName>
    </recommendedName>
</protein>
<organism evidence="1 2">
    <name type="scientific">Trifolium medium</name>
    <dbReference type="NCBI Taxonomy" id="97028"/>
    <lineage>
        <taxon>Eukaryota</taxon>
        <taxon>Viridiplantae</taxon>
        <taxon>Streptophyta</taxon>
        <taxon>Embryophyta</taxon>
        <taxon>Tracheophyta</taxon>
        <taxon>Spermatophyta</taxon>
        <taxon>Magnoliopsida</taxon>
        <taxon>eudicotyledons</taxon>
        <taxon>Gunneridae</taxon>
        <taxon>Pentapetalae</taxon>
        <taxon>rosids</taxon>
        <taxon>fabids</taxon>
        <taxon>Fabales</taxon>
        <taxon>Fabaceae</taxon>
        <taxon>Papilionoideae</taxon>
        <taxon>50 kb inversion clade</taxon>
        <taxon>NPAAA clade</taxon>
        <taxon>Hologalegina</taxon>
        <taxon>IRL clade</taxon>
        <taxon>Trifolieae</taxon>
        <taxon>Trifolium</taxon>
    </lineage>
</organism>